<evidence type="ECO:0000256" key="1">
    <source>
        <dbReference type="ARBA" id="ARBA00004380"/>
    </source>
</evidence>
<evidence type="ECO:0000313" key="10">
    <source>
        <dbReference type="Proteomes" id="UP001162085"/>
    </source>
</evidence>
<keyword evidence="10" id="KW-1185">Reference proteome</keyword>
<dbReference type="PRINTS" id="PR01546">
    <property type="entry name" value="YEAST73DUF"/>
</dbReference>
<accession>A0ABN8WSY8</accession>
<keyword evidence="4" id="KW-0472">Membrane</keyword>
<comment type="function">
    <text evidence="4">Required for multiple vacuole delivery pathways including the cytoplasm to vacuole transport (Cvt), autophagy, pexophagy and endocytosis.</text>
</comment>
<evidence type="ECO:0000256" key="5">
    <source>
        <dbReference type="SAM" id="MobiDB-lite"/>
    </source>
</evidence>
<keyword evidence="4" id="KW-0813">Transport</keyword>
<evidence type="ECO:0000256" key="3">
    <source>
        <dbReference type="ARBA" id="ARBA00018132"/>
    </source>
</evidence>
<evidence type="ECO:0000256" key="4">
    <source>
        <dbReference type="RuleBase" id="RU367048"/>
    </source>
</evidence>
<evidence type="ECO:0000259" key="6">
    <source>
        <dbReference type="Pfam" id="PF19036"/>
    </source>
</evidence>
<keyword evidence="4" id="KW-0072">Autophagy</keyword>
<dbReference type="InterPro" id="IPR043971">
    <property type="entry name" value="FUZ/MON1/HPS1_longin_2"/>
</dbReference>
<dbReference type="PANTHER" id="PTHR13027">
    <property type="entry name" value="SAND PROTEIN-RELATED"/>
    <property type="match status" value="1"/>
</dbReference>
<dbReference type="Pfam" id="PF19036">
    <property type="entry name" value="Fuz_longin_1"/>
    <property type="match status" value="1"/>
</dbReference>
<evidence type="ECO:0000313" key="9">
    <source>
        <dbReference type="EMBL" id="CAI4062812.1"/>
    </source>
</evidence>
<dbReference type="InterPro" id="IPR004353">
    <property type="entry name" value="Mon1"/>
</dbReference>
<dbReference type="InterPro" id="IPR043970">
    <property type="entry name" value="FUZ/MON1/HPS1_longin_3"/>
</dbReference>
<proteinExistence type="inferred from homology"/>
<dbReference type="Proteomes" id="UP001162085">
    <property type="component" value="Chromosome 7"/>
</dbReference>
<reference evidence="9" key="1">
    <citation type="submission" date="2022-10" db="EMBL/GenBank/DDBJ databases">
        <authorList>
            <person name="Byrne P K."/>
        </authorList>
    </citation>
    <scope>NUCLEOTIDE SEQUENCE</scope>
    <source>
        <strain evidence="9">ZP964</strain>
    </source>
</reference>
<evidence type="ECO:0000259" key="7">
    <source>
        <dbReference type="Pfam" id="PF19037"/>
    </source>
</evidence>
<comment type="similarity">
    <text evidence="2 4">Belongs to the MON1/SAND family.</text>
</comment>
<feature type="domain" description="FUZ/MON1/HPS1 first Longin" evidence="6">
    <location>
        <begin position="182"/>
        <end position="300"/>
    </location>
</feature>
<gene>
    <name evidence="9" type="primary">SUVZ07G1250</name>
    <name evidence="9" type="ORF">SUVZ_07G1250</name>
</gene>
<dbReference type="PANTHER" id="PTHR13027:SF7">
    <property type="entry name" value="VACUOLAR FUSION PROTEIN MON1 HOMOLOG"/>
    <property type="match status" value="1"/>
</dbReference>
<keyword evidence="4" id="KW-0967">Endosome</keyword>
<keyword evidence="4" id="KW-0926">Vacuole</keyword>
<protein>
    <recommendedName>
        <fullName evidence="3 4">Vacuolar fusion protein MON1</fullName>
    </recommendedName>
</protein>
<dbReference type="EMBL" id="OX365934">
    <property type="protein sequence ID" value="CAI4062812.1"/>
    <property type="molecule type" value="Genomic_DNA"/>
</dbReference>
<keyword evidence="4" id="KW-0653">Protein transport</keyword>
<dbReference type="Pfam" id="PF19038">
    <property type="entry name" value="Fuz_longin_3"/>
    <property type="match status" value="1"/>
</dbReference>
<name>A0ABN8WSY8_SACUV</name>
<dbReference type="Pfam" id="PF19037">
    <property type="entry name" value="Fuz_longin_2"/>
    <property type="match status" value="1"/>
</dbReference>
<evidence type="ECO:0000256" key="2">
    <source>
        <dbReference type="ARBA" id="ARBA00008968"/>
    </source>
</evidence>
<organism evidence="9 10">
    <name type="scientific">Saccharomyces uvarum</name>
    <name type="common">Yeast</name>
    <name type="synonym">Saccharomyces bayanus var. uvarum</name>
    <dbReference type="NCBI Taxonomy" id="230603"/>
    <lineage>
        <taxon>Eukaryota</taxon>
        <taxon>Fungi</taxon>
        <taxon>Dikarya</taxon>
        <taxon>Ascomycota</taxon>
        <taxon>Saccharomycotina</taxon>
        <taxon>Saccharomycetes</taxon>
        <taxon>Saccharomycetales</taxon>
        <taxon>Saccharomycetaceae</taxon>
        <taxon>Saccharomyces</taxon>
    </lineage>
</organism>
<sequence length="644" mass="73487">MNLNENYLDADIPKRQLRPSKSGNFDSIPIVATTSEPTTSINLDETFFRKAASLALTTDERSVSRSTSVNSLNTAYLASTRPFSQVRKFQARGNLLSADLVNNNDDKSQPPKFQKKNSDLYSDWGNDIRSRLAESIYSMETSVRGSEIRRRPYVSNEIPNIFKLPNPNHGNQPHADQVFHDKNFLIFTSAGKPVYSMHGKDEQIMSYTGLVNTVISYFQVNGPSDLKTISTFASGQMLTFLDKSPILLMAQSERGESSNELLNQLDFLYSYILSSLSERQLLRLFSGRDNFDLRNYLETTDFENLNEICSLICNRMFPDLLLNSLQCLPFRHSSRLKLQDLMLQQLDKRQDIPRGTLLYGLIIAPQNKLCCVLRPKGHTLHTTDLHLLFCLISHQFQNLDETQELWVPICFPKFNSSGFLYCYIKFLPNDAHNNEKSALVLISAQKDAFFSLKSFSDELVTKLESERLLKKINASKGFKLSDIPAPMVHHFIYKSKQNVQYVMPHFEINSNIGLDSSQGLEYELKLKTYYQQLHGTVVRDDGNLLSRSILNFVQWSSKDKEDTTMDGIGMSFSELDEYIIGNSSFEQESVNMLGMAWVTPKFELYLIGNNGVVDKKVIFKSARKVVDWCQKHESRLFISDGAVF</sequence>
<feature type="domain" description="FUZ/MON1/HPS1 second Longin" evidence="7">
    <location>
        <begin position="356"/>
        <end position="460"/>
    </location>
</feature>
<evidence type="ECO:0000259" key="8">
    <source>
        <dbReference type="Pfam" id="PF19038"/>
    </source>
</evidence>
<feature type="domain" description="FUZ/MON1/HPS1 third Longin" evidence="8">
    <location>
        <begin position="487"/>
        <end position="633"/>
    </location>
</feature>
<dbReference type="InterPro" id="IPR043972">
    <property type="entry name" value="FUZ/MON1/HPS1_longin_1"/>
</dbReference>
<feature type="region of interest" description="Disordered" evidence="5">
    <location>
        <begin position="100"/>
        <end position="119"/>
    </location>
</feature>
<comment type="subcellular location">
    <subcellularLocation>
        <location evidence="4">Endosome</location>
        <location evidence="4">Multivesicular body membrane</location>
        <topology evidence="4">Peripheral membrane protein</topology>
    </subcellularLocation>
    <subcellularLocation>
        <location evidence="1 4">Prevacuolar compartment membrane</location>
        <topology evidence="1 4">Peripheral membrane protein</topology>
    </subcellularLocation>
    <subcellularLocation>
        <location evidence="4">Vacuole membrane</location>
        <topology evidence="4">Peripheral membrane protein</topology>
    </subcellularLocation>
</comment>